<dbReference type="EC" id="5.2.1.8" evidence="2"/>
<dbReference type="InterPro" id="IPR000297">
    <property type="entry name" value="PPIase_PpiC"/>
</dbReference>
<gene>
    <name evidence="7" type="ORF">S01H4_28142</name>
</gene>
<dbReference type="Pfam" id="PF13616">
    <property type="entry name" value="Rotamase_3"/>
    <property type="match status" value="1"/>
</dbReference>
<accession>X1BEU5</accession>
<protein>
    <recommendedName>
        <fullName evidence="2">peptidylprolyl isomerase</fullName>
        <ecNumber evidence="2">5.2.1.8</ecNumber>
    </recommendedName>
</protein>
<dbReference type="PROSITE" id="PS50198">
    <property type="entry name" value="PPIC_PPIASE_2"/>
    <property type="match status" value="1"/>
</dbReference>
<evidence type="ECO:0000256" key="1">
    <source>
        <dbReference type="ARBA" id="ARBA00000971"/>
    </source>
</evidence>
<sequence length="202" mass="22884">AEVDKTALTLNDLIGGQQSAYGNPLESPLLKNPSFLKNMIEDKIKNILFVLEAKRIGMDKDPEFQRRTKIFADGVLANKYALDILCKNINATEAEYRQYYNEHKNDPQLKSTPERIKAKHILVDDPKLADTIVSRLKKGGDFSKLAKEYSKDQITAEKGGELGYIPRGRMDHLFEQTVFNMKPGETKKIERANYGGQGKSYD</sequence>
<evidence type="ECO:0000313" key="7">
    <source>
        <dbReference type="EMBL" id="GAG82653.1"/>
    </source>
</evidence>
<comment type="caution">
    <text evidence="7">The sequence shown here is derived from an EMBL/GenBank/DDBJ whole genome shotgun (WGS) entry which is preliminary data.</text>
</comment>
<evidence type="ECO:0000256" key="4">
    <source>
        <dbReference type="ARBA" id="ARBA00023110"/>
    </source>
</evidence>
<dbReference type="PANTHER" id="PTHR47245:SF1">
    <property type="entry name" value="FOLDASE PROTEIN PRSA"/>
    <property type="match status" value="1"/>
</dbReference>
<dbReference type="InterPro" id="IPR046357">
    <property type="entry name" value="PPIase_dom_sf"/>
</dbReference>
<dbReference type="GO" id="GO:0003755">
    <property type="term" value="F:peptidyl-prolyl cis-trans isomerase activity"/>
    <property type="evidence" value="ECO:0007669"/>
    <property type="project" value="UniProtKB-KW"/>
</dbReference>
<name>X1BEU5_9ZZZZ</name>
<evidence type="ECO:0000259" key="6">
    <source>
        <dbReference type="PROSITE" id="PS50198"/>
    </source>
</evidence>
<dbReference type="Gene3D" id="3.10.50.40">
    <property type="match status" value="1"/>
</dbReference>
<organism evidence="7">
    <name type="scientific">marine sediment metagenome</name>
    <dbReference type="NCBI Taxonomy" id="412755"/>
    <lineage>
        <taxon>unclassified sequences</taxon>
        <taxon>metagenomes</taxon>
        <taxon>ecological metagenomes</taxon>
    </lineage>
</organism>
<evidence type="ECO:0000256" key="2">
    <source>
        <dbReference type="ARBA" id="ARBA00013194"/>
    </source>
</evidence>
<dbReference type="SUPFAM" id="SSF109998">
    <property type="entry name" value="Triger factor/SurA peptide-binding domain-like"/>
    <property type="match status" value="1"/>
</dbReference>
<feature type="domain" description="PpiC" evidence="6">
    <location>
        <begin position="113"/>
        <end position="195"/>
    </location>
</feature>
<dbReference type="InterPro" id="IPR027304">
    <property type="entry name" value="Trigger_fact/SurA_dom_sf"/>
</dbReference>
<proteinExistence type="predicted"/>
<dbReference type="InterPro" id="IPR023058">
    <property type="entry name" value="PPIase_PpiC_CS"/>
</dbReference>
<keyword evidence="3" id="KW-0732">Signal</keyword>
<dbReference type="PANTHER" id="PTHR47245">
    <property type="entry name" value="PEPTIDYLPROLYL ISOMERASE"/>
    <property type="match status" value="1"/>
</dbReference>
<feature type="non-terminal residue" evidence="7">
    <location>
        <position position="1"/>
    </location>
</feature>
<comment type="catalytic activity">
    <reaction evidence="1">
        <text>[protein]-peptidylproline (omega=180) = [protein]-peptidylproline (omega=0)</text>
        <dbReference type="Rhea" id="RHEA:16237"/>
        <dbReference type="Rhea" id="RHEA-COMP:10747"/>
        <dbReference type="Rhea" id="RHEA-COMP:10748"/>
        <dbReference type="ChEBI" id="CHEBI:83833"/>
        <dbReference type="ChEBI" id="CHEBI:83834"/>
        <dbReference type="EC" id="5.2.1.8"/>
    </reaction>
</comment>
<dbReference type="AlphaFoldDB" id="X1BEU5"/>
<keyword evidence="4" id="KW-0697">Rotamase</keyword>
<feature type="non-terminal residue" evidence="7">
    <location>
        <position position="202"/>
    </location>
</feature>
<dbReference type="SUPFAM" id="SSF54534">
    <property type="entry name" value="FKBP-like"/>
    <property type="match status" value="1"/>
</dbReference>
<keyword evidence="5" id="KW-0413">Isomerase</keyword>
<reference evidence="7" key="1">
    <citation type="journal article" date="2014" name="Front. Microbiol.">
        <title>High frequency of phylogenetically diverse reductive dehalogenase-homologous genes in deep subseafloor sedimentary metagenomes.</title>
        <authorList>
            <person name="Kawai M."/>
            <person name="Futagami T."/>
            <person name="Toyoda A."/>
            <person name="Takaki Y."/>
            <person name="Nishi S."/>
            <person name="Hori S."/>
            <person name="Arai W."/>
            <person name="Tsubouchi T."/>
            <person name="Morono Y."/>
            <person name="Uchiyama I."/>
            <person name="Ito T."/>
            <person name="Fujiyama A."/>
            <person name="Inagaki F."/>
            <person name="Takami H."/>
        </authorList>
    </citation>
    <scope>NUCLEOTIDE SEQUENCE</scope>
    <source>
        <strain evidence="7">Expedition CK06-06</strain>
    </source>
</reference>
<dbReference type="InterPro" id="IPR050245">
    <property type="entry name" value="PrsA_foldase"/>
</dbReference>
<evidence type="ECO:0000256" key="3">
    <source>
        <dbReference type="ARBA" id="ARBA00022729"/>
    </source>
</evidence>
<dbReference type="PROSITE" id="PS01096">
    <property type="entry name" value="PPIC_PPIASE_1"/>
    <property type="match status" value="1"/>
</dbReference>
<dbReference type="EMBL" id="BART01013915">
    <property type="protein sequence ID" value="GAG82653.1"/>
    <property type="molecule type" value="Genomic_DNA"/>
</dbReference>
<evidence type="ECO:0000256" key="5">
    <source>
        <dbReference type="ARBA" id="ARBA00023235"/>
    </source>
</evidence>